<feature type="transmembrane region" description="Helical" evidence="6">
    <location>
        <begin position="35"/>
        <end position="58"/>
    </location>
</feature>
<gene>
    <name evidence="7" type="ORF">IEO70_12425</name>
</gene>
<keyword evidence="8" id="KW-1185">Reference proteome</keyword>
<evidence type="ECO:0000256" key="2">
    <source>
        <dbReference type="ARBA" id="ARBA00022475"/>
    </source>
</evidence>
<reference evidence="7" key="1">
    <citation type="submission" date="2020-09" db="EMBL/GenBank/DDBJ databases">
        <title>Bacillus faecalis sp. nov., a moderately halophilic bacterium isolated from cow faeces.</title>
        <authorList>
            <person name="Jiang L."/>
            <person name="Lee J."/>
        </authorList>
    </citation>
    <scope>NUCLEOTIDE SEQUENCE</scope>
    <source>
        <strain evidence="7">AGMB 02131</strain>
    </source>
</reference>
<evidence type="ECO:0000256" key="1">
    <source>
        <dbReference type="ARBA" id="ARBA00004651"/>
    </source>
</evidence>
<dbReference type="GO" id="GO:0005886">
    <property type="term" value="C:plasma membrane"/>
    <property type="evidence" value="ECO:0007669"/>
    <property type="project" value="UniProtKB-SubCell"/>
</dbReference>
<evidence type="ECO:0000256" key="6">
    <source>
        <dbReference type="SAM" id="Phobius"/>
    </source>
</evidence>
<comment type="subcellular location">
    <subcellularLocation>
        <location evidence="1">Cell membrane</location>
        <topology evidence="1">Multi-pass membrane protein</topology>
    </subcellularLocation>
</comment>
<keyword evidence="5 6" id="KW-0472">Membrane</keyword>
<feature type="transmembrane region" description="Helical" evidence="6">
    <location>
        <begin position="113"/>
        <end position="134"/>
    </location>
</feature>
<dbReference type="Pfam" id="PF01810">
    <property type="entry name" value="LysE"/>
    <property type="match status" value="1"/>
</dbReference>
<feature type="transmembrane region" description="Helical" evidence="6">
    <location>
        <begin position="146"/>
        <end position="170"/>
    </location>
</feature>
<keyword evidence="4 6" id="KW-1133">Transmembrane helix</keyword>
<evidence type="ECO:0000256" key="5">
    <source>
        <dbReference type="ARBA" id="ARBA00023136"/>
    </source>
</evidence>
<dbReference type="RefSeq" id="WP_190998695.1">
    <property type="nucleotide sequence ID" value="NZ_JACXSI010000029.1"/>
</dbReference>
<protein>
    <submittedName>
        <fullName evidence="7">LysE family transporter</fullName>
    </submittedName>
</protein>
<organism evidence="7 8">
    <name type="scientific">Peribacillus faecalis</name>
    <dbReference type="NCBI Taxonomy" id="2772559"/>
    <lineage>
        <taxon>Bacteria</taxon>
        <taxon>Bacillati</taxon>
        <taxon>Bacillota</taxon>
        <taxon>Bacilli</taxon>
        <taxon>Bacillales</taxon>
        <taxon>Bacillaceae</taxon>
        <taxon>Peribacillus</taxon>
    </lineage>
</organism>
<feature type="transmembrane region" description="Helical" evidence="6">
    <location>
        <begin position="6"/>
        <end position="23"/>
    </location>
</feature>
<feature type="transmembrane region" description="Helical" evidence="6">
    <location>
        <begin position="64"/>
        <end position="85"/>
    </location>
</feature>
<dbReference type="AlphaFoldDB" id="A0A927D172"/>
<feature type="transmembrane region" description="Helical" evidence="6">
    <location>
        <begin position="182"/>
        <end position="200"/>
    </location>
</feature>
<dbReference type="PANTHER" id="PTHR30086">
    <property type="entry name" value="ARGININE EXPORTER PROTEIN ARGO"/>
    <property type="match status" value="1"/>
</dbReference>
<dbReference type="GO" id="GO:0015171">
    <property type="term" value="F:amino acid transmembrane transporter activity"/>
    <property type="evidence" value="ECO:0007669"/>
    <property type="project" value="TreeGrafter"/>
</dbReference>
<evidence type="ECO:0000313" key="7">
    <source>
        <dbReference type="EMBL" id="MBD3109154.1"/>
    </source>
</evidence>
<evidence type="ECO:0000256" key="4">
    <source>
        <dbReference type="ARBA" id="ARBA00022989"/>
    </source>
</evidence>
<dbReference type="EMBL" id="JACXSI010000029">
    <property type="protein sequence ID" value="MBD3109154.1"/>
    <property type="molecule type" value="Genomic_DNA"/>
</dbReference>
<proteinExistence type="predicted"/>
<keyword evidence="3 6" id="KW-0812">Transmembrane</keyword>
<dbReference type="InterPro" id="IPR001123">
    <property type="entry name" value="LeuE-type"/>
</dbReference>
<evidence type="ECO:0000256" key="3">
    <source>
        <dbReference type="ARBA" id="ARBA00022692"/>
    </source>
</evidence>
<name>A0A927D172_9BACI</name>
<keyword evidence="2" id="KW-1003">Cell membrane</keyword>
<sequence length="210" mass="22688">MSLYLAYVMIGLAIALPIGAISVEMTKQGLKNGFIHGWAVGIGGMTVDLLLIAALYVGLAKVLALPYIQMPLWVIGAIFLFVLAYDSIKNADQDIALAGEKSKKSLAKTYRNGLLVAISPGNLVFWVSVFGAVLAESYTENGPSSFIIVAAGILTGILLHDLGLLTIVSLTRKIMNRDMIKWTSIIAGILLFGFGCYFLYEFYLGIQAFI</sequence>
<accession>A0A927D172</accession>
<evidence type="ECO:0000313" key="8">
    <source>
        <dbReference type="Proteomes" id="UP000602076"/>
    </source>
</evidence>
<comment type="caution">
    <text evidence="7">The sequence shown here is derived from an EMBL/GenBank/DDBJ whole genome shotgun (WGS) entry which is preliminary data.</text>
</comment>
<dbReference type="Proteomes" id="UP000602076">
    <property type="component" value="Unassembled WGS sequence"/>
</dbReference>
<dbReference type="PANTHER" id="PTHR30086:SF6">
    <property type="entry name" value="AMINO ACID EFFLUX PROTEIN YCGF-RELATED"/>
    <property type="match status" value="1"/>
</dbReference>